<organism evidence="2 3">
    <name type="scientific">Enterococcus casseliflavus ATCC 12755</name>
    <dbReference type="NCBI Taxonomy" id="888066"/>
    <lineage>
        <taxon>Bacteria</taxon>
        <taxon>Bacillati</taxon>
        <taxon>Bacillota</taxon>
        <taxon>Bacilli</taxon>
        <taxon>Lactobacillales</taxon>
        <taxon>Enterococcaceae</taxon>
        <taxon>Enterococcus</taxon>
    </lineage>
</organism>
<dbReference type="AlphaFoldDB" id="F0EQ51"/>
<protein>
    <recommendedName>
        <fullName evidence="1">Transketolase N-terminal domain-containing protein</fullName>
    </recommendedName>
</protein>
<sequence length="40" mass="4507">MKGKKAEAAWNETFRAYEAAYPELAAQFKQAFAGELPADW</sequence>
<dbReference type="Proteomes" id="UP000004835">
    <property type="component" value="Unassembled WGS sequence"/>
</dbReference>
<gene>
    <name evidence="2" type="ORF">HMPREF9087_3543</name>
</gene>
<feature type="domain" description="Transketolase N-terminal" evidence="1">
    <location>
        <begin position="2"/>
        <end position="37"/>
    </location>
</feature>
<dbReference type="HOGENOM" id="CLU_3300925_0_0_9"/>
<reference evidence="2 3" key="1">
    <citation type="submission" date="2011-01" db="EMBL/GenBank/DDBJ databases">
        <authorList>
            <person name="Muzny D."/>
            <person name="Qin X."/>
            <person name="Deng J."/>
            <person name="Jiang H."/>
            <person name="Liu Y."/>
            <person name="Qu J."/>
            <person name="Song X.-Z."/>
            <person name="Zhang L."/>
            <person name="Thornton R."/>
            <person name="Coyle M."/>
            <person name="Francisco L."/>
            <person name="Jackson L."/>
            <person name="Javaid M."/>
            <person name="Korchina V."/>
            <person name="Kovar C."/>
            <person name="Mata R."/>
            <person name="Mathew T."/>
            <person name="Ngo R."/>
            <person name="Nguyen L."/>
            <person name="Nguyen N."/>
            <person name="Okwuonu G."/>
            <person name="Ongeri F."/>
            <person name="Pham C."/>
            <person name="Simmons D."/>
            <person name="Wilczek-Boney K."/>
            <person name="Hale W."/>
            <person name="Jakkamsetti A."/>
            <person name="Pham P."/>
            <person name="Ruth R."/>
            <person name="San Lucas F."/>
            <person name="Warren J."/>
            <person name="Zhang J."/>
            <person name="Zhao Z."/>
            <person name="Zhou C."/>
            <person name="Zhu D."/>
            <person name="Lee S."/>
            <person name="Bess C."/>
            <person name="Blankenburg K."/>
            <person name="Forbes L."/>
            <person name="Fu Q."/>
            <person name="Gubbala S."/>
            <person name="Hirani K."/>
            <person name="Jayaseelan J.C."/>
            <person name="Lara F."/>
            <person name="Munidasa M."/>
            <person name="Palculict T."/>
            <person name="Patil S."/>
            <person name="Pu L.-L."/>
            <person name="Saada N."/>
            <person name="Tang L."/>
            <person name="Weissenberger G."/>
            <person name="Zhu Y."/>
            <person name="Hemphill L."/>
            <person name="Shang Y."/>
            <person name="Youmans B."/>
            <person name="Ayvaz T."/>
            <person name="Ross M."/>
            <person name="Santibanez J."/>
            <person name="Aqrawi P."/>
            <person name="Gross S."/>
            <person name="Joshi V."/>
            <person name="Fowler G."/>
            <person name="Nazareth L."/>
            <person name="Reid J."/>
            <person name="Worley K."/>
            <person name="Petrosino J."/>
            <person name="Highlander S."/>
            <person name="Gibbs R."/>
        </authorList>
    </citation>
    <scope>NUCLEOTIDE SEQUENCE [LARGE SCALE GENOMIC DNA]</scope>
    <source>
        <strain evidence="2 3">ATCC 12755</strain>
    </source>
</reference>
<dbReference type="Pfam" id="PF00456">
    <property type="entry name" value="Transketolase_N"/>
    <property type="match status" value="1"/>
</dbReference>
<proteinExistence type="predicted"/>
<evidence type="ECO:0000313" key="3">
    <source>
        <dbReference type="Proteomes" id="UP000004835"/>
    </source>
</evidence>
<dbReference type="InterPro" id="IPR005474">
    <property type="entry name" value="Transketolase_N"/>
</dbReference>
<dbReference type="EMBL" id="AEWT01000053">
    <property type="protein sequence ID" value="EGC67781.1"/>
    <property type="molecule type" value="Genomic_DNA"/>
</dbReference>
<feature type="non-terminal residue" evidence="2">
    <location>
        <position position="40"/>
    </location>
</feature>
<evidence type="ECO:0000259" key="1">
    <source>
        <dbReference type="Pfam" id="PF00456"/>
    </source>
</evidence>
<name>F0EQ51_ENTCA</name>
<evidence type="ECO:0000313" key="2">
    <source>
        <dbReference type="EMBL" id="EGC67781.1"/>
    </source>
</evidence>
<comment type="caution">
    <text evidence="2">The sequence shown here is derived from an EMBL/GenBank/DDBJ whole genome shotgun (WGS) entry which is preliminary data.</text>
</comment>
<accession>F0EQ51</accession>